<evidence type="ECO:0000313" key="2">
    <source>
        <dbReference type="EMBL" id="PPJ32243.1"/>
    </source>
</evidence>
<feature type="transmembrane region" description="Helical" evidence="1">
    <location>
        <begin position="295"/>
        <end position="314"/>
    </location>
</feature>
<dbReference type="InterPro" id="IPR049746">
    <property type="entry name" value="TcpD-like_C"/>
</dbReference>
<accession>A0A2S6ADS0</accession>
<feature type="transmembrane region" description="Helical" evidence="1">
    <location>
        <begin position="96"/>
        <end position="116"/>
    </location>
</feature>
<feature type="transmembrane region" description="Helical" evidence="1">
    <location>
        <begin position="137"/>
        <end position="158"/>
    </location>
</feature>
<name>A0A2S6ADS0_9NOCA</name>
<sequence>MASPSKPGISPIRRRLFLFLFLSVLAVLAPPGMIGMARAQPGTDTGDDSSSVDAVSWMQIHDSTGAPLANYQFATKDPGILHPGTTVLWSALGFELILYVVIMTTAIWLIGMALSFKWLDMLANPLRGLASALTEQLATPMMLVTAATIGALVVAWFVVRGFHSKATSQAVTMILIGIAGPFFLANPLADVLSSDGLMAQGRDLGIAVVAGLQGRSMPAAGEFVKNIQSGLADNLVRKPVQVWNFGHVIDGNSACRNAWTAGITAGSKNLLHSGLENCHDMDAIHRIDHPTMSQVGTGLVLILCGLITILFGVYMALKIMRTAFDAIYYAFMTIFGFAAGGFIYGPTQTHLVRSLVHSFVSGFKMVAFIIFLGIYLVLLGGLFDQAQGQVFAVLIIVVCVEIIAITQLRRLDFNLDRGNDWIANRFALATQGGFATGAGGKTALGMPGGGSGGHSPTKLLTTVAALNTLNSSPIAAWAAGRTMGPLNPFALRRKRADLANMDSAPLNREGAQWLQLNRLNWREKALARAGGDGLESTLGVANALDGLTDSRVPDLYLAPTLLATGATDQGVIDALRALAVQKASLRDASPYGFAPLQKALAASMAVDNHVGDRAHEAFSAQAVVAAANFRRHANAPEDGAAIDHNFVRLVERSWDSETAIRRITPDQWNNAGRDTRYYIGNRLAENHLAIAERYHRSVVTNDPALEQHRRQLRESARRITNLHHLKPEMGADPWQP</sequence>
<keyword evidence="1" id="KW-0812">Transmembrane</keyword>
<dbReference type="Proteomes" id="UP000238356">
    <property type="component" value="Unassembled WGS sequence"/>
</dbReference>
<feature type="transmembrane region" description="Helical" evidence="1">
    <location>
        <begin position="389"/>
        <end position="408"/>
    </location>
</feature>
<keyword evidence="3" id="KW-1185">Reference proteome</keyword>
<feature type="transmembrane region" description="Helical" evidence="1">
    <location>
        <begin position="170"/>
        <end position="192"/>
    </location>
</feature>
<comment type="caution">
    <text evidence="2">The sequence shown here is derived from an EMBL/GenBank/DDBJ whole genome shotgun (WGS) entry which is preliminary data.</text>
</comment>
<protein>
    <submittedName>
        <fullName evidence="2">Uncharacterized protein</fullName>
    </submittedName>
</protein>
<gene>
    <name evidence="2" type="ORF">C5F51_05385</name>
</gene>
<evidence type="ECO:0000313" key="3">
    <source>
        <dbReference type="Proteomes" id="UP000238356"/>
    </source>
</evidence>
<feature type="transmembrane region" description="Helical" evidence="1">
    <location>
        <begin position="326"/>
        <end position="344"/>
    </location>
</feature>
<dbReference type="EMBL" id="PSZD01000002">
    <property type="protein sequence ID" value="PPJ32243.1"/>
    <property type="molecule type" value="Genomic_DNA"/>
</dbReference>
<keyword evidence="1" id="KW-0472">Membrane</keyword>
<keyword evidence="1" id="KW-1133">Transmembrane helix</keyword>
<evidence type="ECO:0000256" key="1">
    <source>
        <dbReference type="SAM" id="Phobius"/>
    </source>
</evidence>
<dbReference type="AlphaFoldDB" id="A0A2S6ADS0"/>
<reference evidence="2 3" key="1">
    <citation type="submission" date="2018-02" db="EMBL/GenBank/DDBJ databases">
        <title>8 Nocardia nova and 1 Nocardia cyriacigeorgica strain used for evolution to TMP-SMX.</title>
        <authorList>
            <person name="Mehta H."/>
            <person name="Weng J."/>
            <person name="Shamoo Y."/>
        </authorList>
    </citation>
    <scope>NUCLEOTIDE SEQUENCE [LARGE SCALE GENOMIC DNA]</scope>
    <source>
        <strain evidence="2 3">BAA2227</strain>
    </source>
</reference>
<proteinExistence type="predicted"/>
<feature type="transmembrane region" description="Helical" evidence="1">
    <location>
        <begin position="365"/>
        <end position="383"/>
    </location>
</feature>
<organism evidence="2 3">
    <name type="scientific">Nocardia nova</name>
    <dbReference type="NCBI Taxonomy" id="37330"/>
    <lineage>
        <taxon>Bacteria</taxon>
        <taxon>Bacillati</taxon>
        <taxon>Actinomycetota</taxon>
        <taxon>Actinomycetes</taxon>
        <taxon>Mycobacteriales</taxon>
        <taxon>Nocardiaceae</taxon>
        <taxon>Nocardia</taxon>
    </lineage>
</organism>
<dbReference type="NCBIfam" id="NF040686">
    <property type="entry name" value="TcpD_dom"/>
    <property type="match status" value="1"/>
</dbReference>